<name>A0A1E1WJT1_PECGO</name>
<dbReference type="OrthoDB" id="10250282at2759"/>
<reference evidence="3" key="1">
    <citation type="submission" date="2015-09" db="EMBL/GenBank/DDBJ databases">
        <title>De novo assembly of Pectinophora gossypiella (Pink Bollworm) gut transcriptome.</title>
        <authorList>
            <person name="Tassone E.E."/>
        </authorList>
    </citation>
    <scope>NUCLEOTIDE SEQUENCE</scope>
</reference>
<feature type="domain" description="Vanin C-terminal" evidence="1">
    <location>
        <begin position="4"/>
        <end position="142"/>
    </location>
</feature>
<accession>A0A1E1WJT1</accession>
<evidence type="ECO:0000313" key="3">
    <source>
        <dbReference type="EMBL" id="JAT87270.1"/>
    </source>
</evidence>
<protein>
    <recommendedName>
        <fullName evidence="1">Vanin C-terminal domain-containing protein</fullName>
    </recommendedName>
</protein>
<proteinExistence type="predicted"/>
<dbReference type="EMBL" id="GDQN01009330">
    <property type="protein sequence ID" value="JAT81724.1"/>
    <property type="molecule type" value="Transcribed_RNA"/>
</dbReference>
<gene>
    <name evidence="2" type="ORF">g.13184</name>
    <name evidence="3" type="ORF">g.13185</name>
</gene>
<dbReference type="Pfam" id="PF19018">
    <property type="entry name" value="Vanin_C"/>
    <property type="match status" value="1"/>
</dbReference>
<dbReference type="EMBL" id="GDQN01003784">
    <property type="protein sequence ID" value="JAT87270.1"/>
    <property type="molecule type" value="Transcribed_RNA"/>
</dbReference>
<evidence type="ECO:0000259" key="1">
    <source>
        <dbReference type="Pfam" id="PF19018"/>
    </source>
</evidence>
<dbReference type="AlphaFoldDB" id="A0A1E1WJT1"/>
<evidence type="ECO:0000313" key="2">
    <source>
        <dbReference type="EMBL" id="JAT81724.1"/>
    </source>
</evidence>
<organism evidence="3">
    <name type="scientific">Pectinophora gossypiella</name>
    <name type="common">Cotton pink bollworm</name>
    <name type="synonym">Depressaria gossypiella</name>
    <dbReference type="NCBI Taxonomy" id="13191"/>
    <lineage>
        <taxon>Eukaryota</taxon>
        <taxon>Metazoa</taxon>
        <taxon>Ecdysozoa</taxon>
        <taxon>Arthropoda</taxon>
        <taxon>Hexapoda</taxon>
        <taxon>Insecta</taxon>
        <taxon>Pterygota</taxon>
        <taxon>Neoptera</taxon>
        <taxon>Endopterygota</taxon>
        <taxon>Lepidoptera</taxon>
        <taxon>Glossata</taxon>
        <taxon>Ditrysia</taxon>
        <taxon>Gelechioidea</taxon>
        <taxon>Gelechiidae</taxon>
        <taxon>Apatetrinae</taxon>
        <taxon>Pectinophora</taxon>
    </lineage>
</organism>
<sequence length="176" mass="20505">MFQSHQYRAFVQDGSNTYSHRRRQIGVAGCVLTACTDRDAKSCGHKFDRADKTVEIEELEIEMTTYRNQYNGTLKCDNVVYFPSSMRSSKFPLSSKNFTFIDSTQNGDAKQNGGRERIVYKITAPQDDLVTFGIWGRVYTRDVNHDIETSEEDIQNYIEIENIIYDKNKELNREEW</sequence>
<dbReference type="InterPro" id="IPR043957">
    <property type="entry name" value="Vanin_C"/>
</dbReference>